<dbReference type="RefSeq" id="WP_068492592.1">
    <property type="nucleotide sequence ID" value="NZ_LWQT01000055.1"/>
</dbReference>
<evidence type="ECO:0000256" key="2">
    <source>
        <dbReference type="ARBA" id="ARBA00009272"/>
    </source>
</evidence>
<dbReference type="InterPro" id="IPR001624">
    <property type="entry name" value="FliE"/>
</dbReference>
<keyword evidence="5" id="KW-0282">Flagellum</keyword>
<dbReference type="Proteomes" id="UP000078428">
    <property type="component" value="Unassembled WGS sequence"/>
</dbReference>
<evidence type="ECO:0000256" key="4">
    <source>
        <dbReference type="HAMAP-Rule" id="MF_00724"/>
    </source>
</evidence>
<evidence type="ECO:0000256" key="3">
    <source>
        <dbReference type="ARBA" id="ARBA00023143"/>
    </source>
</evidence>
<dbReference type="Pfam" id="PF02049">
    <property type="entry name" value="FliE"/>
    <property type="match status" value="1"/>
</dbReference>
<keyword evidence="5" id="KW-0966">Cell projection</keyword>
<comment type="similarity">
    <text evidence="2 4">Belongs to the FliE family.</text>
</comment>
<organism evidence="5 6">
    <name type="scientific">Paramagnetospirillum marisnigri</name>
    <dbReference type="NCBI Taxonomy" id="1285242"/>
    <lineage>
        <taxon>Bacteria</taxon>
        <taxon>Pseudomonadati</taxon>
        <taxon>Pseudomonadota</taxon>
        <taxon>Alphaproteobacteria</taxon>
        <taxon>Rhodospirillales</taxon>
        <taxon>Magnetospirillaceae</taxon>
        <taxon>Paramagnetospirillum</taxon>
    </lineage>
</organism>
<keyword evidence="3 4" id="KW-0975">Bacterial flagellum</keyword>
<gene>
    <name evidence="4" type="primary">fliE</name>
    <name evidence="5" type="ORF">A6A04_02165</name>
</gene>
<keyword evidence="5" id="KW-0969">Cilium</keyword>
<dbReference type="EMBL" id="LWQT01000055">
    <property type="protein sequence ID" value="OAN50231.1"/>
    <property type="molecule type" value="Genomic_DNA"/>
</dbReference>
<dbReference type="STRING" id="1285242.A6A04_02165"/>
<dbReference type="GO" id="GO:0005198">
    <property type="term" value="F:structural molecule activity"/>
    <property type="evidence" value="ECO:0007669"/>
    <property type="project" value="InterPro"/>
</dbReference>
<evidence type="ECO:0000313" key="6">
    <source>
        <dbReference type="Proteomes" id="UP000078428"/>
    </source>
</evidence>
<proteinExistence type="inferred from homology"/>
<dbReference type="GO" id="GO:0009425">
    <property type="term" value="C:bacterial-type flagellum basal body"/>
    <property type="evidence" value="ECO:0007669"/>
    <property type="project" value="UniProtKB-SubCell"/>
</dbReference>
<accession>A0A178MNQ7</accession>
<evidence type="ECO:0000256" key="1">
    <source>
        <dbReference type="ARBA" id="ARBA00004117"/>
    </source>
</evidence>
<dbReference type="PANTHER" id="PTHR34653">
    <property type="match status" value="1"/>
</dbReference>
<dbReference type="GO" id="GO:0003774">
    <property type="term" value="F:cytoskeletal motor activity"/>
    <property type="evidence" value="ECO:0007669"/>
    <property type="project" value="InterPro"/>
</dbReference>
<name>A0A178MNQ7_9PROT</name>
<dbReference type="HAMAP" id="MF_00724">
    <property type="entry name" value="FliE"/>
    <property type="match status" value="1"/>
</dbReference>
<protein>
    <recommendedName>
        <fullName evidence="4">Flagellar hook-basal body complex protein FliE</fullName>
    </recommendedName>
</protein>
<dbReference type="OrthoDB" id="8481852at2"/>
<sequence>MTNFMNAVSAYRNAANPLAGLEKKNEASSGESSTEVGTDFASVLKDAAKVSVGAAKTAEKASLAAVAGKADIREVVAAVANAEMTLDTVVNVRDKVITAYNEILRMPI</sequence>
<comment type="subcellular location">
    <subcellularLocation>
        <location evidence="1 4">Bacterial flagellum basal body</location>
    </subcellularLocation>
</comment>
<reference evidence="5 6" key="1">
    <citation type="submission" date="2016-04" db="EMBL/GenBank/DDBJ databases">
        <title>Draft genome sequence of freshwater magnetotactic bacteria Magnetospirillum marisnigri SP-1 and Magnetospirillum moscoviense BB-1.</title>
        <authorList>
            <person name="Koziaeva V."/>
            <person name="Dziuba M.V."/>
            <person name="Ivanov T.M."/>
            <person name="Kuznetsov B."/>
            <person name="Grouzdev D.S."/>
        </authorList>
    </citation>
    <scope>NUCLEOTIDE SEQUENCE [LARGE SCALE GENOMIC DNA]</scope>
    <source>
        <strain evidence="5 6">SP-1</strain>
    </source>
</reference>
<dbReference type="PANTHER" id="PTHR34653:SF1">
    <property type="entry name" value="FLAGELLAR HOOK-BASAL BODY COMPLEX PROTEIN FLIE"/>
    <property type="match status" value="1"/>
</dbReference>
<evidence type="ECO:0000313" key="5">
    <source>
        <dbReference type="EMBL" id="OAN50231.1"/>
    </source>
</evidence>
<comment type="caution">
    <text evidence="5">The sequence shown here is derived from an EMBL/GenBank/DDBJ whole genome shotgun (WGS) entry which is preliminary data.</text>
</comment>
<dbReference type="GO" id="GO:0071973">
    <property type="term" value="P:bacterial-type flagellum-dependent cell motility"/>
    <property type="evidence" value="ECO:0007669"/>
    <property type="project" value="InterPro"/>
</dbReference>
<keyword evidence="6" id="KW-1185">Reference proteome</keyword>
<dbReference type="AlphaFoldDB" id="A0A178MNQ7"/>